<dbReference type="HOGENOM" id="CLU_2094160_0_0_14"/>
<gene>
    <name evidence="2" type="ORF">MSUIS_05650</name>
</gene>
<feature type="compositionally biased region" description="Polar residues" evidence="1">
    <location>
        <begin position="37"/>
        <end position="47"/>
    </location>
</feature>
<dbReference type="AlphaFoldDB" id="F0V1X7"/>
<evidence type="ECO:0000256" key="1">
    <source>
        <dbReference type="SAM" id="MobiDB-lite"/>
    </source>
</evidence>
<evidence type="ECO:0000313" key="2">
    <source>
        <dbReference type="EMBL" id="CBZ40658.1"/>
    </source>
</evidence>
<accession>F0V1X7</accession>
<dbReference type="EMBL" id="FQ790233">
    <property type="protein sequence ID" value="CBZ40658.1"/>
    <property type="molecule type" value="Genomic_DNA"/>
</dbReference>
<reference evidence="2 3" key="1">
    <citation type="journal article" date="2011" name="J. Bacteriol.">
        <title>Complete genome sequence of the hemotrophic Mycoplasma suis strain KI3806.</title>
        <authorList>
            <person name="Oehlerking J."/>
            <person name="Kube M."/>
            <person name="Felder K.M."/>
            <person name="Matter D."/>
            <person name="Wittenbrink M.M."/>
            <person name="Schwarzenbach S."/>
            <person name="Kramer M.M."/>
            <person name="Hoelzle K."/>
            <person name="Hoelzle L.E."/>
        </authorList>
    </citation>
    <scope>NUCLEOTIDE SEQUENCE [LARGE SCALE GENOMIC DNA]</scope>
    <source>
        <strain evidence="3">KI_3806</strain>
    </source>
</reference>
<dbReference type="RefSeq" id="WP_013609261.1">
    <property type="nucleotide sequence ID" value="NC_015153.1"/>
</dbReference>
<dbReference type="KEGG" id="msk:MSUIS_05650"/>
<organism evidence="2 3">
    <name type="scientific">Mycoplasma suis (strain KI_3806)</name>
    <dbReference type="NCBI Taxonomy" id="708248"/>
    <lineage>
        <taxon>Bacteria</taxon>
        <taxon>Bacillati</taxon>
        <taxon>Mycoplasmatota</taxon>
        <taxon>Mollicutes</taxon>
        <taxon>Mycoplasmataceae</taxon>
        <taxon>Mycoplasma</taxon>
    </lineage>
</organism>
<feature type="compositionally biased region" description="Basic and acidic residues" evidence="1">
    <location>
        <begin position="82"/>
        <end position="93"/>
    </location>
</feature>
<feature type="compositionally biased region" description="Polar residues" evidence="1">
    <location>
        <begin position="96"/>
        <end position="110"/>
    </location>
</feature>
<evidence type="ECO:0000313" key="3">
    <source>
        <dbReference type="Proteomes" id="UP000008645"/>
    </source>
</evidence>
<proteinExistence type="predicted"/>
<feature type="region of interest" description="Disordered" evidence="1">
    <location>
        <begin position="37"/>
        <end position="116"/>
    </location>
</feature>
<protein>
    <submittedName>
        <fullName evidence="2">Uncharacterized protein</fullName>
    </submittedName>
</protein>
<name>F0V1X7_MYCS3</name>
<feature type="compositionally biased region" description="Basic and acidic residues" evidence="1">
    <location>
        <begin position="61"/>
        <end position="75"/>
    </location>
</feature>
<dbReference type="Proteomes" id="UP000008645">
    <property type="component" value="Chromosome"/>
</dbReference>
<sequence length="116" mass="12239">MTILVKSLLLGFAAVSAGGALIGSGYLQSIRNGVSSKNLGESISSSGGDRGSQDAGSGDEQQNRDLENNSHENRDSQITSRDGNDSTRSDSLDSRGISSGQVNSDQTSQEDFWFHL</sequence>